<gene>
    <name evidence="1" type="ORF">CRECT_0308</name>
</gene>
<reference evidence="1 2" key="1">
    <citation type="submission" date="2016-07" db="EMBL/GenBank/DDBJ databases">
        <title>Comparative genomics of the Campylobacter concisus group.</title>
        <authorList>
            <person name="Miller W.G."/>
            <person name="Yee E."/>
            <person name="Chapman M.H."/>
            <person name="Huynh S."/>
            <person name="Bono J.L."/>
            <person name="On S.L.W."/>
            <person name="StLeger J."/>
            <person name="Foster G."/>
            <person name="Parker C.T."/>
        </authorList>
    </citation>
    <scope>NUCLEOTIDE SEQUENCE [LARGE SCALE GENOMIC DNA]</scope>
    <source>
        <strain evidence="1 2">ATCC 33238</strain>
    </source>
</reference>
<dbReference type="SUPFAM" id="SSF52540">
    <property type="entry name" value="P-loop containing nucleoside triphosphate hydrolases"/>
    <property type="match status" value="1"/>
</dbReference>
<protein>
    <submittedName>
        <fullName evidence="1">Uncharacterized protein</fullName>
    </submittedName>
</protein>
<accession>A0A6G5QJY5</accession>
<sequence length="552" mass="65185">MEKNEIDKIKEKLIQIFKDESAACTTINGKWGVGKTYFWHKFVEDNSKKLNKSFVYISLFGKDSVNQIVKEIILQAYRASKVISEVSEKAKYLKFDKILDSVVPTLGSAIIGCISFFEKKDFENIVICFDDFERLSNKLSIKDVFGLISELKEQKNCHIVMIFNAEELKLDDIKRYKDKIVDYEFNYNPTAENTYKIIEDKLKVFKDYPLEYFKKHNINNIRIMKRVVTALNDFGFLEKDLKDFKYTEQILVKDIMEIATINALKLNMDFKELDKYSFKYFTNNLKDNEKNKEFDEVIEYAQRNYLEPSDIREEIISYITKSITDDEKIRDVVNIVKFKEDKLKELDGYMHRLQYDFELDDGEYCNKIRDFLADNIDMVYVLGVSNFIFYIEFIKERNPTQADEYHNFAINILKVILENNSYNTILPYNPDIDKILEFDPILIGYDDNLRDMSNQAKVSSKEGILNILNNRNEYELKILEKVDDKILKDFILSDREFCFSIVSFLKSSLSRYSGFKNLVNKFIGIFESIKSDKNDIKSIKILNEIKRNHSKK</sequence>
<dbReference type="EMBL" id="CP012543">
    <property type="protein sequence ID" value="QCD46005.1"/>
    <property type="molecule type" value="Genomic_DNA"/>
</dbReference>
<dbReference type="KEGG" id="crx:CRECT_0308"/>
<dbReference type="AlphaFoldDB" id="A0A6G5QJY5"/>
<dbReference type="InterPro" id="IPR027417">
    <property type="entry name" value="P-loop_NTPase"/>
</dbReference>
<name>A0A6G5QJY5_CAMRE</name>
<evidence type="ECO:0000313" key="1">
    <source>
        <dbReference type="EMBL" id="QCD46005.1"/>
    </source>
</evidence>
<evidence type="ECO:0000313" key="2">
    <source>
        <dbReference type="Proteomes" id="UP000502377"/>
    </source>
</evidence>
<dbReference type="RefSeq" id="WP_004318817.1">
    <property type="nucleotide sequence ID" value="NZ_CP012543.1"/>
</dbReference>
<dbReference type="Gene3D" id="3.40.50.300">
    <property type="entry name" value="P-loop containing nucleotide triphosphate hydrolases"/>
    <property type="match status" value="1"/>
</dbReference>
<dbReference type="Proteomes" id="UP000502377">
    <property type="component" value="Chromosome"/>
</dbReference>
<organism evidence="1 2">
    <name type="scientific">Campylobacter rectus</name>
    <name type="common">Wolinella recta</name>
    <dbReference type="NCBI Taxonomy" id="203"/>
    <lineage>
        <taxon>Bacteria</taxon>
        <taxon>Pseudomonadati</taxon>
        <taxon>Campylobacterota</taxon>
        <taxon>Epsilonproteobacteria</taxon>
        <taxon>Campylobacterales</taxon>
        <taxon>Campylobacteraceae</taxon>
        <taxon>Campylobacter</taxon>
    </lineage>
</organism>
<proteinExistence type="predicted"/>